<dbReference type="AlphaFoldDB" id="A0A6L5C0V8"/>
<organism evidence="1 2">
    <name type="scientific">Pseudomonas frederiksbergensis</name>
    <dbReference type="NCBI Taxonomy" id="104087"/>
    <lineage>
        <taxon>Bacteria</taxon>
        <taxon>Pseudomonadati</taxon>
        <taxon>Pseudomonadota</taxon>
        <taxon>Gammaproteobacteria</taxon>
        <taxon>Pseudomonadales</taxon>
        <taxon>Pseudomonadaceae</taxon>
        <taxon>Pseudomonas</taxon>
    </lineage>
</organism>
<dbReference type="NCBIfam" id="NF040643">
    <property type="entry name" value="S6_alt_immun"/>
    <property type="match status" value="1"/>
</dbReference>
<comment type="caution">
    <text evidence="1">The sequence shown here is derived from an EMBL/GenBank/DDBJ whole genome shotgun (WGS) entry which is preliminary data.</text>
</comment>
<accession>A0A6L5C0V8</accession>
<proteinExistence type="predicted"/>
<name>A0A6L5C0V8_9PSED</name>
<sequence length="89" mass="10039">MSIFIALSGFFPEPDTDNSLQYEKDVPQVLEGTVLEAMGWSTLWDIPEGEHELSPTQAVAIMQIVDSSFRTDLVYYLGLCQRLEVLNKT</sequence>
<evidence type="ECO:0000313" key="1">
    <source>
        <dbReference type="EMBL" id="KAF2393207.1"/>
    </source>
</evidence>
<dbReference type="InterPro" id="IPR049810">
    <property type="entry name" value="S6_alt_immun-like"/>
</dbReference>
<protein>
    <submittedName>
        <fullName evidence="1">Uncharacterized protein</fullName>
    </submittedName>
</protein>
<gene>
    <name evidence="1" type="ORF">FX983_01170</name>
</gene>
<reference evidence="1 2" key="1">
    <citation type="submission" date="2019-12" db="EMBL/GenBank/DDBJ databases">
        <title>Endophytic bacteria associated with Panax ginseng seedlings.</title>
        <authorList>
            <person name="Park J.M."/>
            <person name="Shin R."/>
            <person name="Jo S.H."/>
        </authorList>
    </citation>
    <scope>NUCLEOTIDE SEQUENCE [LARGE SCALE GENOMIC DNA]</scope>
    <source>
        <strain evidence="1 2">PgKB32</strain>
    </source>
</reference>
<dbReference type="RefSeq" id="WP_239511951.1">
    <property type="nucleotide sequence ID" value="NZ_JAAAXX010000001.1"/>
</dbReference>
<evidence type="ECO:0000313" key="2">
    <source>
        <dbReference type="Proteomes" id="UP000475265"/>
    </source>
</evidence>
<dbReference type="Proteomes" id="UP000475265">
    <property type="component" value="Unassembled WGS sequence"/>
</dbReference>
<dbReference type="EMBL" id="JAAAXX010000001">
    <property type="protein sequence ID" value="KAF2393207.1"/>
    <property type="molecule type" value="Genomic_DNA"/>
</dbReference>